<dbReference type="KEGG" id="scm:SCHCO_02735179"/>
<proteinExistence type="inferred from homology"/>
<gene>
    <name evidence="11" type="ORF">SCHCODRAFT_235497</name>
</gene>
<keyword evidence="12" id="KW-1185">Reference proteome</keyword>
<evidence type="ECO:0000256" key="8">
    <source>
        <dbReference type="ARBA" id="ARBA00023033"/>
    </source>
</evidence>
<protein>
    <recommendedName>
        <fullName evidence="13">Cytochrome P450</fullName>
    </recommendedName>
</protein>
<dbReference type="SUPFAM" id="SSF48264">
    <property type="entry name" value="Cytochrome P450"/>
    <property type="match status" value="1"/>
</dbReference>
<comment type="cofactor">
    <cofactor evidence="1 9">
        <name>heme</name>
        <dbReference type="ChEBI" id="CHEBI:30413"/>
    </cofactor>
</comment>
<organism evidence="12">
    <name type="scientific">Schizophyllum commune (strain H4-8 / FGSC 9210)</name>
    <name type="common">Split gill fungus</name>
    <dbReference type="NCBI Taxonomy" id="578458"/>
    <lineage>
        <taxon>Eukaryota</taxon>
        <taxon>Fungi</taxon>
        <taxon>Dikarya</taxon>
        <taxon>Basidiomycota</taxon>
        <taxon>Agaricomycotina</taxon>
        <taxon>Agaricomycetes</taxon>
        <taxon>Agaricomycetidae</taxon>
        <taxon>Agaricales</taxon>
        <taxon>Schizophyllaceae</taxon>
        <taxon>Schizophyllum</taxon>
    </lineage>
</organism>
<dbReference type="OMA" id="HARSTEW"/>
<dbReference type="EMBL" id="GL377307">
    <property type="protein sequence ID" value="EFI96092.1"/>
    <property type="molecule type" value="Genomic_DNA"/>
</dbReference>
<dbReference type="PANTHER" id="PTHR46300">
    <property type="entry name" value="P450, PUTATIVE (EUROFUNG)-RELATED-RELATED"/>
    <property type="match status" value="1"/>
</dbReference>
<dbReference type="GeneID" id="9587608"/>
<evidence type="ECO:0000256" key="4">
    <source>
        <dbReference type="ARBA" id="ARBA00022617"/>
    </source>
</evidence>
<dbReference type="InterPro" id="IPR036396">
    <property type="entry name" value="Cyt_P450_sf"/>
</dbReference>
<dbReference type="PROSITE" id="PS00086">
    <property type="entry name" value="CYTOCHROME_P450"/>
    <property type="match status" value="1"/>
</dbReference>
<evidence type="ECO:0000256" key="5">
    <source>
        <dbReference type="ARBA" id="ARBA00022723"/>
    </source>
</evidence>
<dbReference type="CDD" id="cd11065">
    <property type="entry name" value="CYP64-like"/>
    <property type="match status" value="1"/>
</dbReference>
<evidence type="ECO:0000256" key="10">
    <source>
        <dbReference type="RuleBase" id="RU000461"/>
    </source>
</evidence>
<dbReference type="GO" id="GO:0004497">
    <property type="term" value="F:monooxygenase activity"/>
    <property type="evidence" value="ECO:0007669"/>
    <property type="project" value="UniProtKB-KW"/>
</dbReference>
<dbReference type="InterPro" id="IPR002401">
    <property type="entry name" value="Cyt_P450_E_grp-I"/>
</dbReference>
<dbReference type="GO" id="GO:0005506">
    <property type="term" value="F:iron ion binding"/>
    <property type="evidence" value="ECO:0007669"/>
    <property type="project" value="InterPro"/>
</dbReference>
<accession>D8Q7X3</accession>
<evidence type="ECO:0000256" key="7">
    <source>
        <dbReference type="ARBA" id="ARBA00023004"/>
    </source>
</evidence>
<keyword evidence="8 10" id="KW-0503">Monooxygenase</keyword>
<dbReference type="GO" id="GO:0020037">
    <property type="term" value="F:heme binding"/>
    <property type="evidence" value="ECO:0007669"/>
    <property type="project" value="InterPro"/>
</dbReference>
<dbReference type="PRINTS" id="PR00463">
    <property type="entry name" value="EP450I"/>
</dbReference>
<keyword evidence="7 9" id="KW-0408">Iron</keyword>
<dbReference type="InterPro" id="IPR017972">
    <property type="entry name" value="Cyt_P450_CS"/>
</dbReference>
<dbReference type="GO" id="GO:0016705">
    <property type="term" value="F:oxidoreductase activity, acting on paired donors, with incorporation or reduction of molecular oxygen"/>
    <property type="evidence" value="ECO:0007669"/>
    <property type="project" value="InterPro"/>
</dbReference>
<comment type="similarity">
    <text evidence="3 10">Belongs to the cytochrome P450 family.</text>
</comment>
<keyword evidence="6 10" id="KW-0560">Oxidoreductase</keyword>
<dbReference type="HOGENOM" id="CLU_001570_2_3_1"/>
<feature type="binding site" description="axial binding residue" evidence="9">
    <location>
        <position position="385"/>
    </location>
    <ligand>
        <name>heme</name>
        <dbReference type="ChEBI" id="CHEBI:30413"/>
    </ligand>
    <ligandPart>
        <name>Fe</name>
        <dbReference type="ChEBI" id="CHEBI:18248"/>
    </ligandPart>
</feature>
<keyword evidence="5 9" id="KW-0479">Metal-binding</keyword>
<dbReference type="InterPro" id="IPR001128">
    <property type="entry name" value="Cyt_P450"/>
</dbReference>
<dbReference type="OrthoDB" id="2789670at2759"/>
<dbReference type="InParanoid" id="D8Q7X3"/>
<dbReference type="InterPro" id="IPR050364">
    <property type="entry name" value="Cytochrome_P450_fung"/>
</dbReference>
<evidence type="ECO:0000256" key="1">
    <source>
        <dbReference type="ARBA" id="ARBA00001971"/>
    </source>
</evidence>
<evidence type="ECO:0000256" key="6">
    <source>
        <dbReference type="ARBA" id="ARBA00023002"/>
    </source>
</evidence>
<sequence>MFTVLQDSDVLHLNMLGQSIIILNSVKAVVDLLDKRGMIYSDRPPFTYFELMGWHDNLPFMRSNDPRFPIHRRIFQNHFSKSESRNYEDMQLLEARKLVRKLVDSPQDWHKLFRTFTVAITIRILTGYEIKSADDLYVKLTDDITKAATEGGAPGATGVDIFPWLIHLPTWCDPTGSTAIIAKYKHAKVLMNTVPYNSVLEEMKAGTAKPSFIRAVLEEEESRAQNGEPKLLTERGIQGISGAVYTAAQETTLDSLIIFIFAIVNHPEVQAEAKAELNAVVGPDRMPDFADRPRLPYIDRIIQETFRFWPVIPIGPHKVTEDDIYEGMLIPKGSVVIYNAYAMMHDENVCSDHWRFNPDRYLSKDEGGLGEPLPDGHFGFGRRVCPGRYMAEGTLFIAIASMLHVLTIGKGRDEEGNEITIDPATAEYTSGLSSHPKKVICDIHPDDEERANLARAYDPEIAE</sequence>
<dbReference type="Proteomes" id="UP000007431">
    <property type="component" value="Unassembled WGS sequence"/>
</dbReference>
<name>D8Q7X3_SCHCM</name>
<evidence type="ECO:0000256" key="2">
    <source>
        <dbReference type="ARBA" id="ARBA00005179"/>
    </source>
</evidence>
<dbReference type="eggNOG" id="KOG0156">
    <property type="taxonomic scope" value="Eukaryota"/>
</dbReference>
<evidence type="ECO:0000256" key="9">
    <source>
        <dbReference type="PIRSR" id="PIRSR602401-1"/>
    </source>
</evidence>
<dbReference type="RefSeq" id="XP_003030995.1">
    <property type="nucleotide sequence ID" value="XM_003030949.1"/>
</dbReference>
<evidence type="ECO:0000256" key="3">
    <source>
        <dbReference type="ARBA" id="ARBA00010617"/>
    </source>
</evidence>
<evidence type="ECO:0000313" key="12">
    <source>
        <dbReference type="Proteomes" id="UP000007431"/>
    </source>
</evidence>
<comment type="pathway">
    <text evidence="2">Secondary metabolite biosynthesis.</text>
</comment>
<dbReference type="PANTHER" id="PTHR46300:SF5">
    <property type="entry name" value="CYTOCHROME P450"/>
    <property type="match status" value="1"/>
</dbReference>
<evidence type="ECO:0008006" key="13">
    <source>
        <dbReference type="Google" id="ProtNLM"/>
    </source>
</evidence>
<keyword evidence="4 9" id="KW-0349">Heme</keyword>
<dbReference type="Gene3D" id="1.10.630.10">
    <property type="entry name" value="Cytochrome P450"/>
    <property type="match status" value="1"/>
</dbReference>
<evidence type="ECO:0000313" key="11">
    <source>
        <dbReference type="EMBL" id="EFI96092.1"/>
    </source>
</evidence>
<dbReference type="AlphaFoldDB" id="D8Q7X3"/>
<dbReference type="VEuPathDB" id="FungiDB:SCHCODRAFT_02735179"/>
<reference evidence="11 12" key="1">
    <citation type="journal article" date="2010" name="Nat. Biotechnol.">
        <title>Genome sequence of the model mushroom Schizophyllum commune.</title>
        <authorList>
            <person name="Ohm R.A."/>
            <person name="de Jong J.F."/>
            <person name="Lugones L.G."/>
            <person name="Aerts A."/>
            <person name="Kothe E."/>
            <person name="Stajich J.E."/>
            <person name="de Vries R.P."/>
            <person name="Record E."/>
            <person name="Levasseur A."/>
            <person name="Baker S.E."/>
            <person name="Bartholomew K.A."/>
            <person name="Coutinho P.M."/>
            <person name="Erdmann S."/>
            <person name="Fowler T.J."/>
            <person name="Gathman A.C."/>
            <person name="Lombard V."/>
            <person name="Henrissat B."/>
            <person name="Knabe N."/>
            <person name="Kuees U."/>
            <person name="Lilly W.W."/>
            <person name="Lindquist E."/>
            <person name="Lucas S."/>
            <person name="Magnuson J.K."/>
            <person name="Piumi F."/>
            <person name="Raudaskoski M."/>
            <person name="Salamov A."/>
            <person name="Schmutz J."/>
            <person name="Schwarze F.W.M.R."/>
            <person name="vanKuyk P.A."/>
            <person name="Horton J.S."/>
            <person name="Grigoriev I.V."/>
            <person name="Woesten H.A.B."/>
        </authorList>
    </citation>
    <scope>NUCLEOTIDE SEQUENCE [LARGE SCALE GENOMIC DNA]</scope>
    <source>
        <strain evidence="12">H4-8 / FGSC 9210</strain>
    </source>
</reference>
<dbReference type="Pfam" id="PF00067">
    <property type="entry name" value="p450"/>
    <property type="match status" value="1"/>
</dbReference>